<gene>
    <name evidence="1" type="ORF">EG359_00975</name>
    <name evidence="2" type="ORF">SAMN05421768_106334</name>
</gene>
<proteinExistence type="predicted"/>
<evidence type="ECO:0000313" key="4">
    <source>
        <dbReference type="Proteomes" id="UP000279541"/>
    </source>
</evidence>
<dbReference type="Proteomes" id="UP000279541">
    <property type="component" value="Chromosome"/>
</dbReference>
<dbReference type="EMBL" id="CP033926">
    <property type="protein sequence ID" value="AZA98259.1"/>
    <property type="molecule type" value="Genomic_DNA"/>
</dbReference>
<dbReference type="RefSeq" id="WP_076355893.1">
    <property type="nucleotide sequence ID" value="NZ_CP033926.1"/>
</dbReference>
<dbReference type="Proteomes" id="UP000186106">
    <property type="component" value="Unassembled WGS sequence"/>
</dbReference>
<evidence type="ECO:0000313" key="2">
    <source>
        <dbReference type="EMBL" id="SIS39949.1"/>
    </source>
</evidence>
<reference evidence="1 4" key="2">
    <citation type="submission" date="2018-11" db="EMBL/GenBank/DDBJ databases">
        <title>Proposal to divide the Flavobacteriaceae and reorganize its genera based on Amino Acid Identity values calculated from whole genome sequences.</title>
        <authorList>
            <person name="Nicholson A.C."/>
            <person name="Gulvik C.A."/>
            <person name="Whitney A.M."/>
            <person name="Humrighouse B.W."/>
            <person name="Bell M."/>
            <person name="Holmes B."/>
            <person name="Steigerwalt A.G."/>
            <person name="Villarma A."/>
            <person name="Sheth M."/>
            <person name="Batra D."/>
            <person name="Pryor J."/>
            <person name="Bernardet J.-F."/>
            <person name="Hugo C."/>
            <person name="Kampfer P."/>
            <person name="Newman J."/>
            <person name="McQuiston J.R."/>
        </authorList>
    </citation>
    <scope>NUCLEOTIDE SEQUENCE [LARGE SCALE GENOMIC DNA]</scope>
    <source>
        <strain evidence="1 4">DSM 16927</strain>
    </source>
</reference>
<evidence type="ECO:0000313" key="3">
    <source>
        <dbReference type="Proteomes" id="UP000186106"/>
    </source>
</evidence>
<name>A0A1N7IS73_9FLAO</name>
<sequence length="60" mass="6794">MIVFGSSGMGDWHYPMGSKKSQFVKNYIISENFVSNRKSDENAMGFEKAILSVIAEFQQI</sequence>
<dbReference type="AlphaFoldDB" id="A0A1N7IS73"/>
<dbReference type="OrthoDB" id="711075at2"/>
<accession>A0A1N7IS73</accession>
<organism evidence="2 3">
    <name type="scientific">Chryseobacterium joostei</name>
    <dbReference type="NCBI Taxonomy" id="112234"/>
    <lineage>
        <taxon>Bacteria</taxon>
        <taxon>Pseudomonadati</taxon>
        <taxon>Bacteroidota</taxon>
        <taxon>Flavobacteriia</taxon>
        <taxon>Flavobacteriales</taxon>
        <taxon>Weeksellaceae</taxon>
        <taxon>Chryseobacterium group</taxon>
        <taxon>Chryseobacterium</taxon>
    </lineage>
</organism>
<dbReference type="KEGG" id="cjt:EG359_00975"/>
<evidence type="ECO:0000313" key="1">
    <source>
        <dbReference type="EMBL" id="AZA98259.1"/>
    </source>
</evidence>
<dbReference type="STRING" id="112234.SAMN05421768_106334"/>
<protein>
    <submittedName>
        <fullName evidence="2">Uncharacterized protein</fullName>
    </submittedName>
</protein>
<keyword evidence="4" id="KW-1185">Reference proteome</keyword>
<reference evidence="2 3" key="1">
    <citation type="submission" date="2017-01" db="EMBL/GenBank/DDBJ databases">
        <authorList>
            <person name="Mah S.A."/>
            <person name="Swanson W.J."/>
            <person name="Moy G.W."/>
            <person name="Vacquier V.D."/>
        </authorList>
    </citation>
    <scope>NUCLEOTIDE SEQUENCE [LARGE SCALE GENOMIC DNA]</scope>
    <source>
        <strain evidence="2 3">DSM 16927</strain>
    </source>
</reference>
<dbReference type="EMBL" id="FTNZ01000006">
    <property type="protein sequence ID" value="SIS39949.1"/>
    <property type="molecule type" value="Genomic_DNA"/>
</dbReference>